<dbReference type="Proteomes" id="UP000612893">
    <property type="component" value="Unassembled WGS sequence"/>
</dbReference>
<dbReference type="Pfam" id="PF19300">
    <property type="entry name" value="BPD_transp_1_N"/>
    <property type="match status" value="1"/>
</dbReference>
<evidence type="ECO:0000256" key="4">
    <source>
        <dbReference type="ARBA" id="ARBA00022596"/>
    </source>
</evidence>
<organism evidence="15 16">
    <name type="scientific">Candidatus Nephthysia bennettiae</name>
    <dbReference type="NCBI Taxonomy" id="3127016"/>
    <lineage>
        <taxon>Bacteria</taxon>
        <taxon>Bacillati</taxon>
        <taxon>Candidatus Dormiibacterota</taxon>
        <taxon>Candidatus Dormibacteria</taxon>
        <taxon>Candidatus Dormibacterales</taxon>
        <taxon>Candidatus Dormibacteraceae</taxon>
        <taxon>Candidatus Nephthysia</taxon>
    </lineage>
</organism>
<protein>
    <recommendedName>
        <fullName evidence="12">Nickel import system permease protein NikB</fullName>
    </recommendedName>
</protein>
<accession>A0A934K720</accession>
<feature type="transmembrane region" description="Helical" evidence="13">
    <location>
        <begin position="274"/>
        <end position="300"/>
    </location>
</feature>
<evidence type="ECO:0000256" key="3">
    <source>
        <dbReference type="ARBA" id="ARBA00022475"/>
    </source>
</evidence>
<gene>
    <name evidence="15" type="ORF">JF922_02400</name>
</gene>
<reference evidence="15" key="1">
    <citation type="submission" date="2020-10" db="EMBL/GenBank/DDBJ databases">
        <title>Ca. Dormibacterota MAGs.</title>
        <authorList>
            <person name="Montgomery K."/>
        </authorList>
    </citation>
    <scope>NUCLEOTIDE SEQUENCE [LARGE SCALE GENOMIC DNA]</scope>
    <source>
        <strain evidence="15">SC8812_S17_10</strain>
    </source>
</reference>
<feature type="transmembrane region" description="Helical" evidence="13">
    <location>
        <begin position="104"/>
        <end position="123"/>
    </location>
</feature>
<dbReference type="EMBL" id="JAEKNR010000029">
    <property type="protein sequence ID" value="MBJ7596925.1"/>
    <property type="molecule type" value="Genomic_DNA"/>
</dbReference>
<keyword evidence="6 13" id="KW-1133">Transmembrane helix</keyword>
<dbReference type="GO" id="GO:0005886">
    <property type="term" value="C:plasma membrane"/>
    <property type="evidence" value="ECO:0007669"/>
    <property type="project" value="UniProtKB-SubCell"/>
</dbReference>
<evidence type="ECO:0000256" key="11">
    <source>
        <dbReference type="ARBA" id="ARBA00038669"/>
    </source>
</evidence>
<sequence length="311" mass="33738">MVRMLGRRLAVAVPVLFGVSLLVFLILHLIPGDPAQIMLFGSNPTPQQVQNLRVELGLDKPLPVQYALYLGRLLHGDLGQSFITGRPIAEEIAARFPSTLELTLAAMLIAVLIGVPIGILGGVRPNSWTDKVSSGFAVLGVAVPYFWFALVLVMVFAVRLQMLPSLGVGSPQAIVLPALSLGWGLSAIIARLLRNNLVEIYQQAYMQVARAKGLSQWMMLYRHALKNAMIPVVTILGLQFGNVLSGAVVVEVIFGRPGIGSYLVSAIQAKDIPAVQSVVLFIAVLYILINLAVDVLYGLLDPRIRMSWVRT</sequence>
<evidence type="ECO:0000256" key="9">
    <source>
        <dbReference type="ARBA" id="ARBA00023136"/>
    </source>
</evidence>
<feature type="transmembrane region" description="Helical" evidence="13">
    <location>
        <begin position="228"/>
        <end position="254"/>
    </location>
</feature>
<comment type="subunit">
    <text evidence="11">The complex is composed of two ATP-binding proteins (NikD and NikE), two transmembrane proteins (NikB and NikC) and a solute-binding protein (NikA).</text>
</comment>
<keyword evidence="5 13" id="KW-0812">Transmembrane</keyword>
<evidence type="ECO:0000256" key="7">
    <source>
        <dbReference type="ARBA" id="ARBA00023065"/>
    </source>
</evidence>
<dbReference type="AlphaFoldDB" id="A0A934K720"/>
<evidence type="ECO:0000313" key="15">
    <source>
        <dbReference type="EMBL" id="MBJ7596925.1"/>
    </source>
</evidence>
<evidence type="ECO:0000256" key="8">
    <source>
        <dbReference type="ARBA" id="ARBA00023112"/>
    </source>
</evidence>
<comment type="similarity">
    <text evidence="10">Belongs to the binding-protein-dependent transport system permease family. OppBC subfamily.</text>
</comment>
<dbReference type="InterPro" id="IPR035906">
    <property type="entry name" value="MetI-like_sf"/>
</dbReference>
<keyword evidence="8" id="KW-0921">Nickel transport</keyword>
<keyword evidence="16" id="KW-1185">Reference proteome</keyword>
<name>A0A934K720_9BACT</name>
<comment type="subcellular location">
    <subcellularLocation>
        <location evidence="1 13">Cell membrane</location>
        <topology evidence="1 13">Multi-pass membrane protein</topology>
    </subcellularLocation>
</comment>
<evidence type="ECO:0000256" key="13">
    <source>
        <dbReference type="RuleBase" id="RU363032"/>
    </source>
</evidence>
<evidence type="ECO:0000256" key="10">
    <source>
        <dbReference type="ARBA" id="ARBA00024202"/>
    </source>
</evidence>
<keyword evidence="9 13" id="KW-0472">Membrane</keyword>
<evidence type="ECO:0000313" key="16">
    <source>
        <dbReference type="Proteomes" id="UP000612893"/>
    </source>
</evidence>
<evidence type="ECO:0000256" key="2">
    <source>
        <dbReference type="ARBA" id="ARBA00022448"/>
    </source>
</evidence>
<proteinExistence type="inferred from homology"/>
<feature type="transmembrane region" description="Helical" evidence="13">
    <location>
        <begin position="174"/>
        <end position="193"/>
    </location>
</feature>
<keyword evidence="3" id="KW-1003">Cell membrane</keyword>
<dbReference type="GO" id="GO:0015675">
    <property type="term" value="P:nickel cation transport"/>
    <property type="evidence" value="ECO:0007669"/>
    <property type="project" value="UniProtKB-KW"/>
</dbReference>
<dbReference type="InterPro" id="IPR050045">
    <property type="entry name" value="Opp2B"/>
</dbReference>
<keyword evidence="4" id="KW-0533">Nickel</keyword>
<feature type="transmembrane region" description="Helical" evidence="13">
    <location>
        <begin position="135"/>
        <end position="162"/>
    </location>
</feature>
<dbReference type="Pfam" id="PF00528">
    <property type="entry name" value="BPD_transp_1"/>
    <property type="match status" value="1"/>
</dbReference>
<dbReference type="NCBIfam" id="NF045470">
    <property type="entry name" value="Opp2B"/>
    <property type="match status" value="1"/>
</dbReference>
<dbReference type="PANTHER" id="PTHR43163:SF6">
    <property type="entry name" value="DIPEPTIDE TRANSPORT SYSTEM PERMEASE PROTEIN DPPB-RELATED"/>
    <property type="match status" value="1"/>
</dbReference>
<evidence type="ECO:0000256" key="6">
    <source>
        <dbReference type="ARBA" id="ARBA00022989"/>
    </source>
</evidence>
<keyword evidence="7" id="KW-0406">Ion transport</keyword>
<evidence type="ECO:0000256" key="5">
    <source>
        <dbReference type="ARBA" id="ARBA00022692"/>
    </source>
</evidence>
<dbReference type="SUPFAM" id="SSF161098">
    <property type="entry name" value="MetI-like"/>
    <property type="match status" value="1"/>
</dbReference>
<keyword evidence="2 13" id="KW-0813">Transport</keyword>
<dbReference type="InterPro" id="IPR045621">
    <property type="entry name" value="BPD_transp_1_N"/>
</dbReference>
<feature type="domain" description="ABC transmembrane type-1" evidence="14">
    <location>
        <begin position="96"/>
        <end position="297"/>
    </location>
</feature>
<dbReference type="PANTHER" id="PTHR43163">
    <property type="entry name" value="DIPEPTIDE TRANSPORT SYSTEM PERMEASE PROTEIN DPPB-RELATED"/>
    <property type="match status" value="1"/>
</dbReference>
<dbReference type="PROSITE" id="PS50928">
    <property type="entry name" value="ABC_TM1"/>
    <property type="match status" value="1"/>
</dbReference>
<dbReference type="InterPro" id="IPR000515">
    <property type="entry name" value="MetI-like"/>
</dbReference>
<evidence type="ECO:0000256" key="1">
    <source>
        <dbReference type="ARBA" id="ARBA00004651"/>
    </source>
</evidence>
<dbReference type="Gene3D" id="1.10.3720.10">
    <property type="entry name" value="MetI-like"/>
    <property type="match status" value="1"/>
</dbReference>
<comment type="caution">
    <text evidence="15">The sequence shown here is derived from an EMBL/GenBank/DDBJ whole genome shotgun (WGS) entry which is preliminary data.</text>
</comment>
<evidence type="ECO:0000259" key="14">
    <source>
        <dbReference type="PROSITE" id="PS50928"/>
    </source>
</evidence>
<dbReference type="CDD" id="cd06261">
    <property type="entry name" value="TM_PBP2"/>
    <property type="match status" value="1"/>
</dbReference>
<evidence type="ECO:0000256" key="12">
    <source>
        <dbReference type="ARBA" id="ARBA00044774"/>
    </source>
</evidence>